<feature type="chain" id="PRO_5043053349" evidence="3">
    <location>
        <begin position="25"/>
        <end position="490"/>
    </location>
</feature>
<keyword evidence="2 5" id="KW-0413">Isomerase</keyword>
<evidence type="ECO:0000256" key="1">
    <source>
        <dbReference type="ARBA" id="ARBA00022729"/>
    </source>
</evidence>
<evidence type="ECO:0000256" key="3">
    <source>
        <dbReference type="SAM" id="SignalP"/>
    </source>
</evidence>
<feature type="domain" description="PpiC" evidence="4">
    <location>
        <begin position="314"/>
        <end position="413"/>
    </location>
</feature>
<dbReference type="PANTHER" id="PTHR47637">
    <property type="entry name" value="CHAPERONE SURA"/>
    <property type="match status" value="1"/>
</dbReference>
<proteinExistence type="predicted"/>
<dbReference type="Gene3D" id="1.10.4030.10">
    <property type="entry name" value="Porin chaperone SurA, peptide-binding domain"/>
    <property type="match status" value="1"/>
</dbReference>
<dbReference type="Proteomes" id="UP000255283">
    <property type="component" value="Unassembled WGS sequence"/>
</dbReference>
<organism evidence="5 6">
    <name type="scientific">Segatella buccae</name>
    <dbReference type="NCBI Taxonomy" id="28126"/>
    <lineage>
        <taxon>Bacteria</taxon>
        <taxon>Pseudomonadati</taxon>
        <taxon>Bacteroidota</taxon>
        <taxon>Bacteroidia</taxon>
        <taxon>Bacteroidales</taxon>
        <taxon>Prevotellaceae</taxon>
        <taxon>Segatella</taxon>
    </lineage>
</organism>
<comment type="caution">
    <text evidence="5">The sequence shown here is derived from an EMBL/GenBank/DDBJ whole genome shotgun (WGS) entry which is preliminary data.</text>
</comment>
<dbReference type="EC" id="5.2.1.8" evidence="5"/>
<dbReference type="Gene3D" id="3.10.50.40">
    <property type="match status" value="2"/>
</dbReference>
<dbReference type="AlphaFoldDB" id="A0AAQ1UGV4"/>
<dbReference type="SUPFAM" id="SSF54534">
    <property type="entry name" value="FKBP-like"/>
    <property type="match status" value="2"/>
</dbReference>
<evidence type="ECO:0000313" key="6">
    <source>
        <dbReference type="Proteomes" id="UP000255283"/>
    </source>
</evidence>
<sequence length="490" mass="55386">MRINNKILLGFTALSLLAGLSVRANRAVFRSSIVTDSTFVDDTASMQRMASGQTGLAVNPASVVDEVVWVVGDEPILKSDVEVMRLQGLAEGITFSGDPDCSIPEQIAVQKLFLHQAAIDSIEVSESEVAQGIEGQINSWIQMTGSREKLEEYRKQSITQMRQQMHDDYRNRLLIQKMRMKLVEDVKVSPAQVRAYFRDMPADSLPFVPTEVEVEILTSQPKISQEEINRVKDELRNYTDRVNKGETTFSTLARLYSEDPGTARMGGELDYTGRGMLDPAFANVAFNLTDPKKISKIVESEFGYHIIQLIDKRGDKIKVRHILRKPVVSSEALDASIHRLDSIGDDIRAGKFSFEAAASYLSDDKDTKNNHGLMSNMTEEGSRTSKFQMKDLPSEVARVVDTLKVGQVSKAFRMINSKGKTVCAIVRLKSRIDGHRATITEDFQVMKNLVTNKEREELIHDWVMDKIKHTYVWMNDRYKGCKFEYQGWIK</sequence>
<dbReference type="PROSITE" id="PS50198">
    <property type="entry name" value="PPIC_PPIASE_2"/>
    <property type="match status" value="2"/>
</dbReference>
<dbReference type="InterPro" id="IPR050280">
    <property type="entry name" value="OMP_Chaperone_SurA"/>
</dbReference>
<keyword evidence="2" id="KW-0697">Rotamase</keyword>
<gene>
    <name evidence="5" type="primary">surA</name>
    <name evidence="5" type="ORF">NCTC13063_01105</name>
</gene>
<evidence type="ECO:0000259" key="4">
    <source>
        <dbReference type="PROSITE" id="PS50198"/>
    </source>
</evidence>
<dbReference type="GO" id="GO:0003755">
    <property type="term" value="F:peptidyl-prolyl cis-trans isomerase activity"/>
    <property type="evidence" value="ECO:0007669"/>
    <property type="project" value="UniProtKB-KW"/>
</dbReference>
<dbReference type="InterPro" id="IPR027304">
    <property type="entry name" value="Trigger_fact/SurA_dom_sf"/>
</dbReference>
<reference evidence="5 6" key="1">
    <citation type="submission" date="2018-06" db="EMBL/GenBank/DDBJ databases">
        <authorList>
            <consortium name="Pathogen Informatics"/>
            <person name="Doyle S."/>
        </authorList>
    </citation>
    <scope>NUCLEOTIDE SEQUENCE [LARGE SCALE GENOMIC DNA]</scope>
    <source>
        <strain evidence="5 6">NCTC13063</strain>
    </source>
</reference>
<dbReference type="SUPFAM" id="SSF109998">
    <property type="entry name" value="Triger factor/SurA peptide-binding domain-like"/>
    <property type="match status" value="1"/>
</dbReference>
<name>A0AAQ1UGV4_9BACT</name>
<protein>
    <submittedName>
        <fullName evidence="5">Peptidyl-prolyl cis-trans isomerase surA</fullName>
        <ecNumber evidence="5">5.2.1.8</ecNumber>
    </submittedName>
</protein>
<keyword evidence="1 3" id="KW-0732">Signal</keyword>
<dbReference type="InterPro" id="IPR000297">
    <property type="entry name" value="PPIase_PpiC"/>
</dbReference>
<dbReference type="PANTHER" id="PTHR47637:SF1">
    <property type="entry name" value="CHAPERONE SURA"/>
    <property type="match status" value="1"/>
</dbReference>
<dbReference type="InterPro" id="IPR046357">
    <property type="entry name" value="PPIase_dom_sf"/>
</dbReference>
<accession>A0AAQ1UGV4</accession>
<evidence type="ECO:0000313" key="5">
    <source>
        <dbReference type="EMBL" id="SUB79833.1"/>
    </source>
</evidence>
<dbReference type="EMBL" id="UGTJ01000001">
    <property type="protein sequence ID" value="SUB79833.1"/>
    <property type="molecule type" value="Genomic_DNA"/>
</dbReference>
<evidence type="ECO:0000256" key="2">
    <source>
        <dbReference type="PROSITE-ProRule" id="PRU00278"/>
    </source>
</evidence>
<feature type="signal peptide" evidence="3">
    <location>
        <begin position="1"/>
        <end position="24"/>
    </location>
</feature>
<dbReference type="RefSeq" id="WP_115153493.1">
    <property type="nucleotide sequence ID" value="NZ_UGTJ01000001.1"/>
</dbReference>
<dbReference type="Pfam" id="PF00639">
    <property type="entry name" value="Rotamase"/>
    <property type="match status" value="2"/>
</dbReference>
<feature type="domain" description="PpiC" evidence="4">
    <location>
        <begin position="209"/>
        <end position="311"/>
    </location>
</feature>